<proteinExistence type="predicted"/>
<protein>
    <submittedName>
        <fullName evidence="1">Uncharacterized protein</fullName>
    </submittedName>
</protein>
<dbReference type="Proteomes" id="UP000494365">
    <property type="component" value="Unassembled WGS sequence"/>
</dbReference>
<dbReference type="EMBL" id="CADIKK010000054">
    <property type="protein sequence ID" value="CAB3808010.1"/>
    <property type="molecule type" value="Genomic_DNA"/>
</dbReference>
<reference evidence="1 2" key="1">
    <citation type="submission" date="2020-04" db="EMBL/GenBank/DDBJ databases">
        <authorList>
            <person name="De Canck E."/>
        </authorList>
    </citation>
    <scope>NUCLEOTIDE SEQUENCE [LARGE SCALE GENOMIC DNA]</scope>
    <source>
        <strain evidence="1 2">LMG 28614</strain>
    </source>
</reference>
<evidence type="ECO:0000313" key="1">
    <source>
        <dbReference type="EMBL" id="CAB3808010.1"/>
    </source>
</evidence>
<keyword evidence="2" id="KW-1185">Reference proteome</keyword>
<organism evidence="1 2">
    <name type="scientific">Paraburkholderia ultramafica</name>
    <dbReference type="NCBI Taxonomy" id="1544867"/>
    <lineage>
        <taxon>Bacteria</taxon>
        <taxon>Pseudomonadati</taxon>
        <taxon>Pseudomonadota</taxon>
        <taxon>Betaproteobacteria</taxon>
        <taxon>Burkholderiales</taxon>
        <taxon>Burkholderiaceae</taxon>
        <taxon>Paraburkholderia</taxon>
    </lineage>
</organism>
<name>A0A6S7DHY7_9BURK</name>
<evidence type="ECO:0000313" key="2">
    <source>
        <dbReference type="Proteomes" id="UP000494365"/>
    </source>
</evidence>
<dbReference type="AlphaFoldDB" id="A0A6S7DHY7"/>
<gene>
    <name evidence="1" type="ORF">LMG28614_06718</name>
</gene>
<accession>A0A6S7DHY7</accession>
<sequence length="126" mass="14389">MFITLELWKEEPRHDGQVMPFGSQLAAYLDMKELRVRYLPINLNCIVSFESIPIHTIGRPKTNGNHTDMLNGVRLLLADGSSFVAILDDRDRTFSDFLELARDSGKLVYEGFGQSNYVRHYVHGTT</sequence>